<dbReference type="Proteomes" id="UP000019277">
    <property type="component" value="Unassembled WGS sequence"/>
</dbReference>
<keyword evidence="2" id="KW-1185">Reference proteome</keyword>
<dbReference type="AlphaFoldDB" id="W7J417"/>
<gene>
    <name evidence="1" type="ORF">UO65_3819</name>
</gene>
<comment type="caution">
    <text evidence="1">The sequence shown here is derived from an EMBL/GenBank/DDBJ whole genome shotgun (WGS) entry which is preliminary data.</text>
</comment>
<organism evidence="1 2">
    <name type="scientific">Actinokineospora spheciospongiae</name>
    <dbReference type="NCBI Taxonomy" id="909613"/>
    <lineage>
        <taxon>Bacteria</taxon>
        <taxon>Bacillati</taxon>
        <taxon>Actinomycetota</taxon>
        <taxon>Actinomycetes</taxon>
        <taxon>Pseudonocardiales</taxon>
        <taxon>Pseudonocardiaceae</taxon>
        <taxon>Actinokineospora</taxon>
    </lineage>
</organism>
<name>W7J417_9PSEU</name>
<evidence type="ECO:0000313" key="2">
    <source>
        <dbReference type="Proteomes" id="UP000019277"/>
    </source>
</evidence>
<sequence>MQISRVSWKSAVGDAKSPRFLEILSTGFQEYDERTKQYVPQYKGWTSELSLPELLEVWDMLKDVETFHFAPERKAELRKEVEDRQDPVKVAERERVARERADAQRAVGQRLLQQGLVALGGAGTTWKARKAQIEKWWADLKAAEARETWAGAYAANRMSARQIGADGRGGEFSIVNRAARRDPTKQVNITLDRSAKGVLARMDPANFNDPGTGANHKDALGLHDLSASLLDGSKPTVFDQLKGYADAVVVFMPVPSETDAQVFNAISSLAEPDAPVLRGYRNALTRVRLAQGSDMHTILVDDGEGPPAPVRVRYGVTGRVQRAKGAAETIADEVDIDVRRTNALQHNVILGAGATQTVNEIVVAYRRHASPVFPCFTRWDEATKRFNVIEDGDPTKPTGAYITNAGVWHDA</sequence>
<dbReference type="EMBL" id="AYXG01000139">
    <property type="protein sequence ID" value="EWC60889.1"/>
    <property type="molecule type" value="Genomic_DNA"/>
</dbReference>
<proteinExistence type="predicted"/>
<evidence type="ECO:0000313" key="1">
    <source>
        <dbReference type="EMBL" id="EWC60889.1"/>
    </source>
</evidence>
<reference evidence="1 2" key="1">
    <citation type="journal article" date="2014" name="Genome Announc.">
        <title>Draft Genome Sequence of the Antitrypanosomally Active Sponge-Associated Bacterium Actinokineospora sp. Strain EG49.</title>
        <authorList>
            <person name="Harjes J."/>
            <person name="Ryu T."/>
            <person name="Abdelmohsen U.R."/>
            <person name="Moitinho-Silva L."/>
            <person name="Horn H."/>
            <person name="Ravasi T."/>
            <person name="Hentschel U."/>
        </authorList>
    </citation>
    <scope>NUCLEOTIDE SEQUENCE [LARGE SCALE GENOMIC DNA]</scope>
    <source>
        <strain evidence="1 2">EG49</strain>
    </source>
</reference>
<accession>W7J417</accession>
<protein>
    <submittedName>
        <fullName evidence="1">Uncharacterized protein</fullName>
    </submittedName>
</protein>